<evidence type="ECO:0000259" key="5">
    <source>
        <dbReference type="SMART" id="SM00245"/>
    </source>
</evidence>
<keyword evidence="3" id="KW-0720">Serine protease</keyword>
<dbReference type="GO" id="GO:0008236">
    <property type="term" value="F:serine-type peptidase activity"/>
    <property type="evidence" value="ECO:0007669"/>
    <property type="project" value="UniProtKB-KW"/>
</dbReference>
<sequence>MSKGTSSKEWRRTATEEAEEAEEAHVREEASSTASELRRCFRSNVVTSVGQEGNVVDGAGSADEAHGREKVPSRLTSSCRRSDQNVVTSDPTEGNVVERVKSNNRGAEEETHGLEISTQTQTLRVLVNNRTASASEIVASALHDNCKAVIVGERTYGKGLIQSVYELFDGSGLVVTIGKYVTPNHMDINGNGIEPDFSRFPGRFEIVPDDVDRQVKSQSTISVLSGSLPSPWRGEKGRVAVLCRRKEEVVLCHRRGEVKNEELRFSAGGRKKGSLPSPWRGEKGRVAVLCRRKEEGFSAIIV</sequence>
<dbReference type="InterPro" id="IPR029045">
    <property type="entry name" value="ClpP/crotonase-like_dom_sf"/>
</dbReference>
<feature type="compositionally biased region" description="Basic and acidic residues" evidence="4">
    <location>
        <begin position="1"/>
        <end position="15"/>
    </location>
</feature>
<keyword evidence="1" id="KW-0645">Protease</keyword>
<protein>
    <recommendedName>
        <fullName evidence="5">Tail specific protease domain-containing protein</fullName>
    </recommendedName>
</protein>
<evidence type="ECO:0000256" key="1">
    <source>
        <dbReference type="ARBA" id="ARBA00022670"/>
    </source>
</evidence>
<dbReference type="SMART" id="SM00245">
    <property type="entry name" value="TSPc"/>
    <property type="match status" value="1"/>
</dbReference>
<dbReference type="AlphaFoldDB" id="A0ABD0V912"/>
<evidence type="ECO:0000256" key="4">
    <source>
        <dbReference type="SAM" id="MobiDB-lite"/>
    </source>
</evidence>
<feature type="region of interest" description="Disordered" evidence="4">
    <location>
        <begin position="52"/>
        <end position="74"/>
    </location>
</feature>
<keyword evidence="7" id="KW-1185">Reference proteome</keyword>
<keyword evidence="2" id="KW-0378">Hydrolase</keyword>
<dbReference type="CDD" id="cd07560">
    <property type="entry name" value="Peptidase_S41_CPP"/>
    <property type="match status" value="1"/>
</dbReference>
<organism evidence="6 7">
    <name type="scientific">Dendrobium thyrsiflorum</name>
    <name type="common">Pinecone-like raceme dendrobium</name>
    <name type="synonym">Orchid</name>
    <dbReference type="NCBI Taxonomy" id="117978"/>
    <lineage>
        <taxon>Eukaryota</taxon>
        <taxon>Viridiplantae</taxon>
        <taxon>Streptophyta</taxon>
        <taxon>Embryophyta</taxon>
        <taxon>Tracheophyta</taxon>
        <taxon>Spermatophyta</taxon>
        <taxon>Magnoliopsida</taxon>
        <taxon>Liliopsida</taxon>
        <taxon>Asparagales</taxon>
        <taxon>Orchidaceae</taxon>
        <taxon>Epidendroideae</taxon>
        <taxon>Malaxideae</taxon>
        <taxon>Dendrobiinae</taxon>
        <taxon>Dendrobium</taxon>
    </lineage>
</organism>
<dbReference type="Pfam" id="PF03572">
    <property type="entry name" value="Peptidase_S41"/>
    <property type="match status" value="1"/>
</dbReference>
<feature type="region of interest" description="Disordered" evidence="4">
    <location>
        <begin position="1"/>
        <end position="37"/>
    </location>
</feature>
<dbReference type="PANTHER" id="PTHR32060">
    <property type="entry name" value="TAIL-SPECIFIC PROTEASE"/>
    <property type="match status" value="1"/>
</dbReference>
<accession>A0ABD0V912</accession>
<reference evidence="6 7" key="1">
    <citation type="journal article" date="2024" name="Plant Biotechnol. J.">
        <title>Dendrobium thyrsiflorum genome and its molecular insights into genes involved in important horticultural traits.</title>
        <authorList>
            <person name="Chen B."/>
            <person name="Wang J.Y."/>
            <person name="Zheng P.J."/>
            <person name="Li K.L."/>
            <person name="Liang Y.M."/>
            <person name="Chen X.F."/>
            <person name="Zhang C."/>
            <person name="Zhao X."/>
            <person name="He X."/>
            <person name="Zhang G.Q."/>
            <person name="Liu Z.J."/>
            <person name="Xu Q."/>
        </authorList>
    </citation>
    <scope>NUCLEOTIDE SEQUENCE [LARGE SCALE GENOMIC DNA]</scope>
    <source>
        <strain evidence="6">GZMU011</strain>
    </source>
</reference>
<dbReference type="Proteomes" id="UP001552299">
    <property type="component" value="Unassembled WGS sequence"/>
</dbReference>
<dbReference type="InterPro" id="IPR005151">
    <property type="entry name" value="Tail-specific_protease"/>
</dbReference>
<feature type="compositionally biased region" description="Basic and acidic residues" evidence="4">
    <location>
        <begin position="63"/>
        <end position="72"/>
    </location>
</feature>
<dbReference type="Gene3D" id="3.90.226.10">
    <property type="entry name" value="2-enoyl-CoA Hydratase, Chain A, domain 1"/>
    <property type="match status" value="1"/>
</dbReference>
<evidence type="ECO:0000256" key="2">
    <source>
        <dbReference type="ARBA" id="ARBA00022801"/>
    </source>
</evidence>
<dbReference type="SUPFAM" id="SSF52096">
    <property type="entry name" value="ClpP/crotonase"/>
    <property type="match status" value="1"/>
</dbReference>
<feature type="domain" description="Tail specific protease" evidence="5">
    <location>
        <begin position="33"/>
        <end position="200"/>
    </location>
</feature>
<dbReference type="PANTHER" id="PTHR32060:SF31">
    <property type="entry name" value="CARBOXYL-TERMINAL-PROCESSING PEPTIDASE 1, CHLOROPLASTIC"/>
    <property type="match status" value="1"/>
</dbReference>
<evidence type="ECO:0000313" key="7">
    <source>
        <dbReference type="Proteomes" id="UP001552299"/>
    </source>
</evidence>
<gene>
    <name evidence="6" type="ORF">M5K25_008566</name>
</gene>
<name>A0ABD0V912_DENTH</name>
<dbReference type="GO" id="GO:0006508">
    <property type="term" value="P:proteolysis"/>
    <property type="evidence" value="ECO:0007669"/>
    <property type="project" value="UniProtKB-KW"/>
</dbReference>
<evidence type="ECO:0000313" key="6">
    <source>
        <dbReference type="EMBL" id="KAL0921489.1"/>
    </source>
</evidence>
<dbReference type="InterPro" id="IPR004447">
    <property type="entry name" value="Peptidase_S41A"/>
</dbReference>
<evidence type="ECO:0000256" key="3">
    <source>
        <dbReference type="ARBA" id="ARBA00022825"/>
    </source>
</evidence>
<dbReference type="EMBL" id="JANQDX010000007">
    <property type="protein sequence ID" value="KAL0921489.1"/>
    <property type="molecule type" value="Genomic_DNA"/>
</dbReference>
<proteinExistence type="predicted"/>
<comment type="caution">
    <text evidence="6">The sequence shown here is derived from an EMBL/GenBank/DDBJ whole genome shotgun (WGS) entry which is preliminary data.</text>
</comment>